<sequence length="194" mass="20455">MNPNTAASPGPRKRDPEATRQAILGAAAEITVQQGAAALTHRSVAARAGVALGSTTRYFASIDDLREATLRMLGGEVDAYLARVELDLASCEDLAESLAGTMHDFLVDSRQVHATLAMITAAASDTSMRSLALRWTDRLDALLTARVGSERAVAAQVYIDGATIHAALHEAPLSRDTVAQTLRAIFAMPDTGGQ</sequence>
<evidence type="ECO:0000313" key="4">
    <source>
        <dbReference type="EMBL" id="TYR51652.1"/>
    </source>
</evidence>
<dbReference type="PANTHER" id="PTHR30055">
    <property type="entry name" value="HTH-TYPE TRANSCRIPTIONAL REGULATOR RUTR"/>
    <property type="match status" value="1"/>
</dbReference>
<dbReference type="GO" id="GO:0003700">
    <property type="term" value="F:DNA-binding transcription factor activity"/>
    <property type="evidence" value="ECO:0007669"/>
    <property type="project" value="TreeGrafter"/>
</dbReference>
<dbReference type="Gene3D" id="1.10.357.10">
    <property type="entry name" value="Tetracycline Repressor, domain 2"/>
    <property type="match status" value="1"/>
</dbReference>
<dbReference type="InterPro" id="IPR001647">
    <property type="entry name" value="HTH_TetR"/>
</dbReference>
<dbReference type="EMBL" id="VSZQ01000230">
    <property type="protein sequence ID" value="TYR51652.1"/>
    <property type="molecule type" value="Genomic_DNA"/>
</dbReference>
<keyword evidence="5" id="KW-1185">Reference proteome</keyword>
<organism evidence="4 5">
    <name type="scientific">Streptomyces parvus</name>
    <dbReference type="NCBI Taxonomy" id="66428"/>
    <lineage>
        <taxon>Bacteria</taxon>
        <taxon>Bacillati</taxon>
        <taxon>Actinomycetota</taxon>
        <taxon>Actinomycetes</taxon>
        <taxon>Kitasatosporales</taxon>
        <taxon>Streptomycetaceae</taxon>
        <taxon>Streptomyces</taxon>
    </lineage>
</organism>
<dbReference type="Pfam" id="PF00440">
    <property type="entry name" value="TetR_N"/>
    <property type="match status" value="1"/>
</dbReference>
<dbReference type="PROSITE" id="PS50977">
    <property type="entry name" value="HTH_TETR_2"/>
    <property type="match status" value="1"/>
</dbReference>
<dbReference type="RefSeq" id="WP_148904498.1">
    <property type="nucleotide sequence ID" value="NZ_VSZQ01000230.1"/>
</dbReference>
<evidence type="ECO:0000256" key="1">
    <source>
        <dbReference type="ARBA" id="ARBA00023125"/>
    </source>
</evidence>
<dbReference type="SUPFAM" id="SSF46689">
    <property type="entry name" value="Homeodomain-like"/>
    <property type="match status" value="1"/>
</dbReference>
<gene>
    <name evidence="4" type="ORF">FY004_30980</name>
</gene>
<keyword evidence="1 2" id="KW-0238">DNA-binding</keyword>
<name>A0A5D4IG07_9ACTN</name>
<feature type="DNA-binding region" description="H-T-H motif" evidence="2">
    <location>
        <begin position="40"/>
        <end position="59"/>
    </location>
</feature>
<accession>A0A5D4IG07</accession>
<dbReference type="GO" id="GO:0000976">
    <property type="term" value="F:transcription cis-regulatory region binding"/>
    <property type="evidence" value="ECO:0007669"/>
    <property type="project" value="TreeGrafter"/>
</dbReference>
<feature type="domain" description="HTH tetR-type" evidence="3">
    <location>
        <begin position="17"/>
        <end position="77"/>
    </location>
</feature>
<evidence type="ECO:0000313" key="5">
    <source>
        <dbReference type="Proteomes" id="UP000323242"/>
    </source>
</evidence>
<protein>
    <submittedName>
        <fullName evidence="4">TetR family transcriptional regulator</fullName>
    </submittedName>
</protein>
<dbReference type="Proteomes" id="UP000323242">
    <property type="component" value="Unassembled WGS sequence"/>
</dbReference>
<reference evidence="4 5" key="1">
    <citation type="submission" date="2019-08" db="EMBL/GenBank/DDBJ databases">
        <title>Draft genome for granaticin producer strain Streptomyces parvus C05.</title>
        <authorList>
            <person name="Gonzalez-Pimentel J.L."/>
        </authorList>
    </citation>
    <scope>NUCLEOTIDE SEQUENCE [LARGE SCALE GENOMIC DNA]</scope>
    <source>
        <strain evidence="4 5">C05</strain>
    </source>
</reference>
<dbReference type="InterPro" id="IPR050109">
    <property type="entry name" value="HTH-type_TetR-like_transc_reg"/>
</dbReference>
<dbReference type="InterPro" id="IPR009057">
    <property type="entry name" value="Homeodomain-like_sf"/>
</dbReference>
<dbReference type="PANTHER" id="PTHR30055:SF231">
    <property type="entry name" value="TRANSCRIPTIONAL REGULATORY PROTEIN (PROBABLY DEOR-FAMILY)-RELATED"/>
    <property type="match status" value="1"/>
</dbReference>
<evidence type="ECO:0000259" key="3">
    <source>
        <dbReference type="PROSITE" id="PS50977"/>
    </source>
</evidence>
<comment type="caution">
    <text evidence="4">The sequence shown here is derived from an EMBL/GenBank/DDBJ whole genome shotgun (WGS) entry which is preliminary data.</text>
</comment>
<proteinExistence type="predicted"/>
<evidence type="ECO:0000256" key="2">
    <source>
        <dbReference type="PROSITE-ProRule" id="PRU00335"/>
    </source>
</evidence>
<dbReference type="AlphaFoldDB" id="A0A5D4IG07"/>